<dbReference type="RefSeq" id="WP_128197437.1">
    <property type="nucleotide sequence ID" value="NZ_SACT01000002.1"/>
</dbReference>
<comment type="similarity">
    <text evidence="2 12">Belongs to the TrkH potassium transport family.</text>
</comment>
<dbReference type="InterPro" id="IPR004772">
    <property type="entry name" value="TrkH"/>
</dbReference>
<accession>A0A437JXG6</accession>
<dbReference type="GO" id="GO:0015379">
    <property type="term" value="F:potassium:chloride symporter activity"/>
    <property type="evidence" value="ECO:0007669"/>
    <property type="project" value="InterPro"/>
</dbReference>
<dbReference type="Proteomes" id="UP000288178">
    <property type="component" value="Unassembled WGS sequence"/>
</dbReference>
<protein>
    <recommendedName>
        <fullName evidence="12">Trk system potassium uptake protein</fullName>
    </recommendedName>
</protein>
<feature type="binding site" evidence="13">
    <location>
        <position position="434"/>
    </location>
    <ligand>
        <name>K(+)</name>
        <dbReference type="ChEBI" id="CHEBI:29103"/>
    </ligand>
</feature>
<keyword evidence="6 12" id="KW-0633">Potassium transport</keyword>
<evidence type="ECO:0000256" key="7">
    <source>
        <dbReference type="ARBA" id="ARBA00022692"/>
    </source>
</evidence>
<evidence type="ECO:0000256" key="12">
    <source>
        <dbReference type="PIRNR" id="PIRNR006247"/>
    </source>
</evidence>
<keyword evidence="4 12" id="KW-1003">Cell membrane</keyword>
<evidence type="ECO:0000256" key="5">
    <source>
        <dbReference type="ARBA" id="ARBA00022519"/>
    </source>
</evidence>
<dbReference type="PANTHER" id="PTHR32024:SF2">
    <property type="entry name" value="TRK SYSTEM POTASSIUM UPTAKE PROTEIN TRKG-RELATED"/>
    <property type="match status" value="1"/>
</dbReference>
<evidence type="ECO:0000256" key="2">
    <source>
        <dbReference type="ARBA" id="ARBA00009137"/>
    </source>
</evidence>
<keyword evidence="16" id="KW-1185">Reference proteome</keyword>
<organism evidence="15 16">
    <name type="scientific">Rubrivivax albus</name>
    <dbReference type="NCBI Taxonomy" id="2499835"/>
    <lineage>
        <taxon>Bacteria</taxon>
        <taxon>Pseudomonadati</taxon>
        <taxon>Pseudomonadota</taxon>
        <taxon>Betaproteobacteria</taxon>
        <taxon>Burkholderiales</taxon>
        <taxon>Sphaerotilaceae</taxon>
        <taxon>Rubrivivax</taxon>
    </lineage>
</organism>
<keyword evidence="3 12" id="KW-0813">Transport</keyword>
<evidence type="ECO:0000256" key="3">
    <source>
        <dbReference type="ARBA" id="ARBA00022448"/>
    </source>
</evidence>
<keyword evidence="8 12" id="KW-0630">Potassium</keyword>
<keyword evidence="7 14" id="KW-0812">Transmembrane</keyword>
<evidence type="ECO:0000256" key="9">
    <source>
        <dbReference type="ARBA" id="ARBA00022989"/>
    </source>
</evidence>
<feature type="binding site" evidence="13">
    <location>
        <position position="317"/>
    </location>
    <ligand>
        <name>K(+)</name>
        <dbReference type="ChEBI" id="CHEBI:29103"/>
    </ligand>
</feature>
<feature type="transmembrane region" description="Helical" evidence="14">
    <location>
        <begin position="38"/>
        <end position="57"/>
    </location>
</feature>
<evidence type="ECO:0000256" key="11">
    <source>
        <dbReference type="ARBA" id="ARBA00023136"/>
    </source>
</evidence>
<evidence type="ECO:0000256" key="4">
    <source>
        <dbReference type="ARBA" id="ARBA00022475"/>
    </source>
</evidence>
<dbReference type="EMBL" id="SACT01000002">
    <property type="protein sequence ID" value="RVT52295.1"/>
    <property type="molecule type" value="Genomic_DNA"/>
</dbReference>
<feature type="transmembrane region" description="Helical" evidence="14">
    <location>
        <begin position="181"/>
        <end position="202"/>
    </location>
</feature>
<dbReference type="Pfam" id="PF02386">
    <property type="entry name" value="TrkH"/>
    <property type="match status" value="1"/>
</dbReference>
<evidence type="ECO:0000256" key="13">
    <source>
        <dbReference type="PIRSR" id="PIRSR006247-1"/>
    </source>
</evidence>
<dbReference type="PANTHER" id="PTHR32024">
    <property type="entry name" value="TRK SYSTEM POTASSIUM UPTAKE PROTEIN TRKG-RELATED"/>
    <property type="match status" value="1"/>
</dbReference>
<evidence type="ECO:0000256" key="10">
    <source>
        <dbReference type="ARBA" id="ARBA00023065"/>
    </source>
</evidence>
<dbReference type="GO" id="GO:0005886">
    <property type="term" value="C:plasma membrane"/>
    <property type="evidence" value="ECO:0007669"/>
    <property type="project" value="UniProtKB-SubCell"/>
</dbReference>
<dbReference type="InterPro" id="IPR003445">
    <property type="entry name" value="Cat_transpt"/>
</dbReference>
<keyword evidence="9 14" id="KW-1133">Transmembrane helix</keyword>
<dbReference type="OrthoDB" id="9810952at2"/>
<dbReference type="PIRSF" id="PIRSF006247">
    <property type="entry name" value="TrkH"/>
    <property type="match status" value="1"/>
</dbReference>
<feature type="transmembrane region" description="Helical" evidence="14">
    <location>
        <begin position="454"/>
        <end position="477"/>
    </location>
</feature>
<gene>
    <name evidence="15" type="ORF">ENE75_07520</name>
</gene>
<evidence type="ECO:0000256" key="14">
    <source>
        <dbReference type="SAM" id="Phobius"/>
    </source>
</evidence>
<feature type="transmembrane region" description="Helical" evidence="14">
    <location>
        <begin position="330"/>
        <end position="353"/>
    </location>
</feature>
<feature type="binding site" evidence="13">
    <location>
        <position position="111"/>
    </location>
    <ligand>
        <name>K(+)</name>
        <dbReference type="ChEBI" id="CHEBI:29103"/>
    </ligand>
</feature>
<name>A0A437JXG6_9BURK</name>
<feature type="transmembrane region" description="Helical" evidence="14">
    <location>
        <begin position="396"/>
        <end position="416"/>
    </location>
</feature>
<keyword evidence="13" id="KW-0479">Metal-binding</keyword>
<evidence type="ECO:0000256" key="6">
    <source>
        <dbReference type="ARBA" id="ARBA00022538"/>
    </source>
</evidence>
<keyword evidence="11 12" id="KW-0472">Membrane</keyword>
<proteinExistence type="inferred from homology"/>
<evidence type="ECO:0000256" key="8">
    <source>
        <dbReference type="ARBA" id="ARBA00022958"/>
    </source>
</evidence>
<comment type="caution">
    <text evidence="15">The sequence shown here is derived from an EMBL/GenBank/DDBJ whole genome shotgun (WGS) entry which is preliminary data.</text>
</comment>
<feature type="transmembrane region" description="Helical" evidence="14">
    <location>
        <begin position="132"/>
        <end position="160"/>
    </location>
</feature>
<comment type="function">
    <text evidence="12">Low-affinity potassium transport system. Interacts with Trk system potassium uptake protein TrkA.</text>
</comment>
<dbReference type="GO" id="GO:0046872">
    <property type="term" value="F:metal ion binding"/>
    <property type="evidence" value="ECO:0007669"/>
    <property type="project" value="UniProtKB-KW"/>
</dbReference>
<sequence length="484" mass="52831">MNRLAVVALVGRMVVLFALLMLVPLAFAVGRHDAAERAFVTSIVVTAAAGLLMSLATRRFRRELQPRDGFVLVALVWVVLPAFAALPLWLAIPGISVTDAYFEAMSGFTATGATVLTGLDHLPLSVNVWRCFLQLVGGLGIIVLAVAILPLLGVGGTQLFKAEMAGPMKDAKMTPRIAETARGLWVVYFWFCLACFFAYRWAGMSWEDAFMHMCTTMGLAGFSSHDASFGYWNSPLIEGVAIVFMMLAGISFAMYFVAWRQRSLRVLWSSVEVRAFVAVIVGAVLLISVYIRLDGHYDTYAEALRHTAFHVVSLATTTGYASQDYAQWPMFAALLMVLLGCFATCAGSTGGGIKMVRMLLLLKQSQRELVRIVHPNVVNPVVMGGKAVDPRVMQNVIAFMMMYGATLVGLTMVLLFSGMEPITAFTAVIASVNNIGPGLGEVGPAVNYGKLTDFQTWVCTFGMLLGRLELLSLLVLFTPQFWRR</sequence>
<comment type="subcellular location">
    <subcellularLocation>
        <location evidence="1 12">Cell inner membrane</location>
        <topology evidence="1 12">Multi-pass membrane protein</topology>
    </subcellularLocation>
</comment>
<feature type="transmembrane region" description="Helical" evidence="14">
    <location>
        <begin position="69"/>
        <end position="92"/>
    </location>
</feature>
<keyword evidence="5 12" id="KW-0997">Cell inner membrane</keyword>
<feature type="transmembrane region" description="Helical" evidence="14">
    <location>
        <begin position="239"/>
        <end position="259"/>
    </location>
</feature>
<reference evidence="15 16" key="1">
    <citation type="submission" date="2019-01" db="EMBL/GenBank/DDBJ databases">
        <authorList>
            <person name="Chen W.-M."/>
        </authorList>
    </citation>
    <scope>NUCLEOTIDE SEQUENCE [LARGE SCALE GENOMIC DNA]</scope>
    <source>
        <strain evidence="15 16">ICH-3</strain>
    </source>
</reference>
<evidence type="ECO:0000313" key="16">
    <source>
        <dbReference type="Proteomes" id="UP000288178"/>
    </source>
</evidence>
<dbReference type="AlphaFoldDB" id="A0A437JXG6"/>
<feature type="transmembrane region" description="Helical" evidence="14">
    <location>
        <begin position="271"/>
        <end position="291"/>
    </location>
</feature>
<keyword evidence="10 12" id="KW-0406">Ion transport</keyword>
<feature type="binding site" evidence="13">
    <location>
        <position position="219"/>
    </location>
    <ligand>
        <name>K(+)</name>
        <dbReference type="ChEBI" id="CHEBI:29103"/>
    </ligand>
</feature>
<feature type="binding site" evidence="13">
    <location>
        <position position="318"/>
    </location>
    <ligand>
        <name>K(+)</name>
        <dbReference type="ChEBI" id="CHEBI:29103"/>
    </ligand>
</feature>
<evidence type="ECO:0000256" key="1">
    <source>
        <dbReference type="ARBA" id="ARBA00004429"/>
    </source>
</evidence>
<evidence type="ECO:0000313" key="15">
    <source>
        <dbReference type="EMBL" id="RVT52295.1"/>
    </source>
</evidence>